<organism evidence="1 2">
    <name type="scientific">Paspalum notatum var. saurae</name>
    <dbReference type="NCBI Taxonomy" id="547442"/>
    <lineage>
        <taxon>Eukaryota</taxon>
        <taxon>Viridiplantae</taxon>
        <taxon>Streptophyta</taxon>
        <taxon>Embryophyta</taxon>
        <taxon>Tracheophyta</taxon>
        <taxon>Spermatophyta</taxon>
        <taxon>Magnoliopsida</taxon>
        <taxon>Liliopsida</taxon>
        <taxon>Poales</taxon>
        <taxon>Poaceae</taxon>
        <taxon>PACMAD clade</taxon>
        <taxon>Panicoideae</taxon>
        <taxon>Andropogonodae</taxon>
        <taxon>Paspaleae</taxon>
        <taxon>Paspalinae</taxon>
        <taxon>Paspalum</taxon>
    </lineage>
</organism>
<accession>A0AAQ3USI6</accession>
<gene>
    <name evidence="1" type="ORF">U9M48_042994</name>
</gene>
<keyword evidence="2" id="KW-1185">Reference proteome</keyword>
<name>A0AAQ3USI6_PASNO</name>
<reference evidence="1 2" key="1">
    <citation type="submission" date="2024-02" db="EMBL/GenBank/DDBJ databases">
        <title>High-quality chromosome-scale genome assembly of Pensacola bahiagrass (Paspalum notatum Flugge var. saurae).</title>
        <authorList>
            <person name="Vega J.M."/>
            <person name="Podio M."/>
            <person name="Orjuela J."/>
            <person name="Siena L.A."/>
            <person name="Pessino S.C."/>
            <person name="Combes M.C."/>
            <person name="Mariac C."/>
            <person name="Albertini E."/>
            <person name="Pupilli F."/>
            <person name="Ortiz J.P.A."/>
            <person name="Leblanc O."/>
        </authorList>
    </citation>
    <scope>NUCLEOTIDE SEQUENCE [LARGE SCALE GENOMIC DNA]</scope>
    <source>
        <strain evidence="1">R1</strain>
        <tissue evidence="1">Leaf</tissue>
    </source>
</reference>
<evidence type="ECO:0000313" key="2">
    <source>
        <dbReference type="Proteomes" id="UP001341281"/>
    </source>
</evidence>
<proteinExistence type="predicted"/>
<dbReference type="Proteomes" id="UP001341281">
    <property type="component" value="Chromosome 10"/>
</dbReference>
<evidence type="ECO:0000313" key="1">
    <source>
        <dbReference type="EMBL" id="WVZ97456.1"/>
    </source>
</evidence>
<feature type="non-terminal residue" evidence="1">
    <location>
        <position position="1"/>
    </location>
</feature>
<sequence>GVGSDSDNADPDSSAADTTFAGAADAAGTVAAAERNSFFFIFIMPAAHGGFESFTELNPV</sequence>
<protein>
    <submittedName>
        <fullName evidence="1">Uncharacterized protein</fullName>
    </submittedName>
</protein>
<dbReference type="EMBL" id="CP144754">
    <property type="protein sequence ID" value="WVZ97456.1"/>
    <property type="molecule type" value="Genomic_DNA"/>
</dbReference>
<dbReference type="AlphaFoldDB" id="A0AAQ3USI6"/>